<reference evidence="2" key="1">
    <citation type="submission" date="2014-09" db="EMBL/GenBank/DDBJ databases">
        <title>Draft genome sequence of an oleaginous Mucoromycotina fungus Mucor ambiguus NBRC6742.</title>
        <authorList>
            <person name="Takeda I."/>
            <person name="Yamane N."/>
            <person name="Morita T."/>
            <person name="Tamano K."/>
            <person name="Machida M."/>
            <person name="Baker S."/>
            <person name="Koike H."/>
        </authorList>
    </citation>
    <scope>NUCLEOTIDE SEQUENCE</scope>
    <source>
        <strain evidence="2">NBRC 6742</strain>
    </source>
</reference>
<dbReference type="InterPro" id="IPR043128">
    <property type="entry name" value="Rev_trsase/Diguanyl_cyclase"/>
</dbReference>
<dbReference type="PANTHER" id="PTHR34072:SF52">
    <property type="entry name" value="RIBONUCLEASE H"/>
    <property type="match status" value="1"/>
</dbReference>
<dbReference type="Proteomes" id="UP000053815">
    <property type="component" value="Unassembled WGS sequence"/>
</dbReference>
<evidence type="ECO:0000313" key="3">
    <source>
        <dbReference type="Proteomes" id="UP000053815"/>
    </source>
</evidence>
<sequence>MLYPRIDTSPNRSSSLRRWWWSCFLGHDNSGRTYCTRQAIKPNPATVEKVKNFPLPNGIKQIRSFLGLASYYRRFINGFARIARPLHEQLQINKRLEWGDEATNAFHTLKDKLTSEPILRKPDFSKPFEVVCDDASSIQGLGAILTQRTEEGHEYPIVFSSRSLHGSEKNYGISKLELLAVVWSLKLYRPYILGSKFQVTVISDHSALPGLLKTNKQPTGILARWVETLAEFDFKIVYRKGRVNEAADFLSRLGY</sequence>
<dbReference type="InterPro" id="IPR041577">
    <property type="entry name" value="RT_RNaseH_2"/>
</dbReference>
<keyword evidence="3" id="KW-1185">Reference proteome</keyword>
<dbReference type="CDD" id="cd09274">
    <property type="entry name" value="RNase_HI_RT_Ty3"/>
    <property type="match status" value="1"/>
</dbReference>
<dbReference type="PANTHER" id="PTHR34072">
    <property type="entry name" value="ENZYMATIC POLYPROTEIN-RELATED"/>
    <property type="match status" value="1"/>
</dbReference>
<dbReference type="STRING" id="91626.A0A0C9MRL0"/>
<protein>
    <recommendedName>
        <fullName evidence="1">Reverse transcriptase/retrotransposon-derived protein RNase H-like domain-containing protein</fullName>
    </recommendedName>
</protein>
<proteinExistence type="predicted"/>
<evidence type="ECO:0000259" key="1">
    <source>
        <dbReference type="Pfam" id="PF17919"/>
    </source>
</evidence>
<dbReference type="Pfam" id="PF17919">
    <property type="entry name" value="RT_RNaseH_2"/>
    <property type="match status" value="1"/>
</dbReference>
<accession>A0A0C9MRL0</accession>
<evidence type="ECO:0000313" key="2">
    <source>
        <dbReference type="EMBL" id="GAN04668.1"/>
    </source>
</evidence>
<dbReference type="Gene3D" id="3.30.70.270">
    <property type="match status" value="1"/>
</dbReference>
<dbReference type="FunFam" id="3.30.70.270:FF:000020">
    <property type="entry name" value="Transposon Tf2-6 polyprotein-like Protein"/>
    <property type="match status" value="1"/>
</dbReference>
<dbReference type="InterPro" id="IPR043502">
    <property type="entry name" value="DNA/RNA_pol_sf"/>
</dbReference>
<dbReference type="AlphaFoldDB" id="A0A0C9MRL0"/>
<dbReference type="SUPFAM" id="SSF56672">
    <property type="entry name" value="DNA/RNA polymerases"/>
    <property type="match status" value="1"/>
</dbReference>
<dbReference type="OrthoDB" id="5593162at2759"/>
<dbReference type="EMBL" id="DF836359">
    <property type="protein sequence ID" value="GAN04668.1"/>
    <property type="molecule type" value="Genomic_DNA"/>
</dbReference>
<dbReference type="FunFam" id="3.10.20.370:FF:000001">
    <property type="entry name" value="Retrovirus-related Pol polyprotein from transposon 17.6-like protein"/>
    <property type="match status" value="1"/>
</dbReference>
<feature type="domain" description="Reverse transcriptase/retrotransposon-derived protein RNase H-like" evidence="1">
    <location>
        <begin position="98"/>
        <end position="199"/>
    </location>
</feature>
<gene>
    <name evidence="2" type="ORF">MAM1_0070c04129</name>
</gene>
<organism evidence="2">
    <name type="scientific">Mucor ambiguus</name>
    <dbReference type="NCBI Taxonomy" id="91626"/>
    <lineage>
        <taxon>Eukaryota</taxon>
        <taxon>Fungi</taxon>
        <taxon>Fungi incertae sedis</taxon>
        <taxon>Mucoromycota</taxon>
        <taxon>Mucoromycotina</taxon>
        <taxon>Mucoromycetes</taxon>
        <taxon>Mucorales</taxon>
        <taxon>Mucorineae</taxon>
        <taxon>Mucoraceae</taxon>
        <taxon>Mucor</taxon>
    </lineage>
</organism>
<name>A0A0C9MRL0_9FUNG</name>